<keyword evidence="4" id="KW-1185">Reference proteome</keyword>
<feature type="region of interest" description="Disordered" evidence="1">
    <location>
        <begin position="363"/>
        <end position="388"/>
    </location>
</feature>
<feature type="domain" description="LysM" evidence="2">
    <location>
        <begin position="212"/>
        <end position="255"/>
    </location>
</feature>
<evidence type="ECO:0000313" key="4">
    <source>
        <dbReference type="Proteomes" id="UP000525652"/>
    </source>
</evidence>
<dbReference type="InterPro" id="IPR036779">
    <property type="entry name" value="LysM_dom_sf"/>
</dbReference>
<dbReference type="InterPro" id="IPR018392">
    <property type="entry name" value="LysM"/>
</dbReference>
<dbReference type="AlphaFoldDB" id="A0A7X1B3S5"/>
<dbReference type="Gene3D" id="3.10.350.10">
    <property type="entry name" value="LysM domain"/>
    <property type="match status" value="3"/>
</dbReference>
<gene>
    <name evidence="3" type="ORF">H5P30_19580</name>
</gene>
<dbReference type="Proteomes" id="UP000525652">
    <property type="component" value="Unassembled WGS sequence"/>
</dbReference>
<evidence type="ECO:0000313" key="3">
    <source>
        <dbReference type="EMBL" id="MBC2603988.1"/>
    </source>
</evidence>
<feature type="region of interest" description="Disordered" evidence="1">
    <location>
        <begin position="316"/>
        <end position="347"/>
    </location>
</feature>
<evidence type="ECO:0000259" key="2">
    <source>
        <dbReference type="PROSITE" id="PS51782"/>
    </source>
</evidence>
<dbReference type="CDD" id="cd00118">
    <property type="entry name" value="LysM"/>
    <property type="match status" value="3"/>
</dbReference>
<dbReference type="SMART" id="SM00257">
    <property type="entry name" value="LysM"/>
    <property type="match status" value="3"/>
</dbReference>
<evidence type="ECO:0000256" key="1">
    <source>
        <dbReference type="SAM" id="MobiDB-lite"/>
    </source>
</evidence>
<comment type="caution">
    <text evidence="3">The sequence shown here is derived from an EMBL/GenBank/DDBJ whole genome shotgun (WGS) entry which is preliminary data.</text>
</comment>
<sequence>MKFFKVFSLVVVGHILLIGAFLLQQGCQSIDRQWEEYRREKQNVTVPKAVLAQEQGLPVDSKDIDPSFNNGFSGSGEDGRATRVRSTPTRPTSTAGGMGNMGTDPEPMEPLFGPEPSEPLFNPGLGGGFNSGASPMDSGPTAGYVPYTVQSGDTLWGLSKEYNVSFPALLEANGMDRNSQLKVGQEILVPSGYGEISETTTVIEEETVPGTTIYEVRRGDTLSEIAVRAGTSVSRIKNLNNMSSDRIRIGQKLIVPGEIVVVEEEQTTVSVNPSEFTAVHEVKSGETLSGIANRYGMSVSELLAVNNISDPRRLRAGTDLKVRPASATSKLSSPSSSNTTPFLPARAPSAMDSFNVTEEETITAEEVGPTAPEIIPESGPSPVESEALGEDEGFGAEIFEDFGGVEEVPVERRDSTGG</sequence>
<accession>A0A7X1B3S5</accession>
<dbReference type="RefSeq" id="WP_185694607.1">
    <property type="nucleotide sequence ID" value="NZ_JACHVA010000138.1"/>
</dbReference>
<dbReference type="EMBL" id="JACHVA010000138">
    <property type="protein sequence ID" value="MBC2603988.1"/>
    <property type="molecule type" value="Genomic_DNA"/>
</dbReference>
<reference evidence="3 4" key="1">
    <citation type="submission" date="2020-07" db="EMBL/GenBank/DDBJ databases">
        <authorList>
            <person name="Feng X."/>
        </authorList>
    </citation>
    <scope>NUCLEOTIDE SEQUENCE [LARGE SCALE GENOMIC DNA]</scope>
    <source>
        <strain evidence="3 4">JCM14086</strain>
    </source>
</reference>
<dbReference type="PANTHER" id="PTHR33734:SF22">
    <property type="entry name" value="MEMBRANE-BOUND LYTIC MUREIN TRANSGLYCOSYLASE D"/>
    <property type="match status" value="1"/>
</dbReference>
<protein>
    <submittedName>
        <fullName evidence="3">LysM peptidoglycan-binding domain-containing protein</fullName>
    </submittedName>
</protein>
<organism evidence="3 4">
    <name type="scientific">Puniceicoccus vermicola</name>
    <dbReference type="NCBI Taxonomy" id="388746"/>
    <lineage>
        <taxon>Bacteria</taxon>
        <taxon>Pseudomonadati</taxon>
        <taxon>Verrucomicrobiota</taxon>
        <taxon>Opitutia</taxon>
        <taxon>Puniceicoccales</taxon>
        <taxon>Puniceicoccaceae</taxon>
        <taxon>Puniceicoccus</taxon>
    </lineage>
</organism>
<feature type="region of interest" description="Disordered" evidence="1">
    <location>
        <begin position="59"/>
        <end position="102"/>
    </location>
</feature>
<feature type="compositionally biased region" description="Low complexity" evidence="1">
    <location>
        <begin position="324"/>
        <end position="341"/>
    </location>
</feature>
<dbReference type="Pfam" id="PF01476">
    <property type="entry name" value="LysM"/>
    <property type="match status" value="3"/>
</dbReference>
<feature type="compositionally biased region" description="Low complexity" evidence="1">
    <location>
        <begin position="84"/>
        <end position="95"/>
    </location>
</feature>
<dbReference type="PROSITE" id="PS51782">
    <property type="entry name" value="LYSM"/>
    <property type="match status" value="3"/>
</dbReference>
<dbReference type="SUPFAM" id="SSF54106">
    <property type="entry name" value="LysM domain"/>
    <property type="match status" value="3"/>
</dbReference>
<feature type="domain" description="LysM" evidence="2">
    <location>
        <begin position="278"/>
        <end position="322"/>
    </location>
</feature>
<proteinExistence type="predicted"/>
<name>A0A7X1B3S5_9BACT</name>
<feature type="domain" description="LysM" evidence="2">
    <location>
        <begin position="145"/>
        <end position="189"/>
    </location>
</feature>
<dbReference type="PANTHER" id="PTHR33734">
    <property type="entry name" value="LYSM DOMAIN-CONTAINING GPI-ANCHORED PROTEIN 2"/>
    <property type="match status" value="1"/>
</dbReference>